<gene>
    <name evidence="1" type="ORF">Pint_10834</name>
</gene>
<name>A0ACC0XIE0_9ROSI</name>
<protein>
    <submittedName>
        <fullName evidence="1">Uncharacterized protein</fullName>
    </submittedName>
</protein>
<dbReference type="EMBL" id="CM047747">
    <property type="protein sequence ID" value="KAJ0017378.1"/>
    <property type="molecule type" value="Genomic_DNA"/>
</dbReference>
<proteinExistence type="predicted"/>
<sequence>MEVCCDLEVDVNGEETFMVDKRILASFSGRFGKLFSKLNRNTRKLKVIFNDFPGGAEGFELITRFCYNSGKTKITSRNIFLLSSAAIFMEMGCDDGSRKPNLIDQIEIPLEEINYWTWPGLLEALKQCQGLHSTADSSSFILDKVLHCLIERLGLPSVSSPCASFSDNSTLQFSCDFRNSVSTNYKHSQKTWWFEDLLFLNVDLLDKVIKMMISQNFDHGLISKFLFYYQRSRFLGASPAEKRHITVVLISLLSLLDRRSHSFKGLFEIFRVASSLSISKNYKSKLENLIGSQLDQATLDHLLIRSPRGKDYAYDVNLVLRLVKAFLSENGNWLSISRLNKVASLIDSYLAEVSPDSCLKPSKFAALLRVLPDSTRQSHDGLYCAMDMYLQVHSGLCEEEKLRVCSTLNYEKLSTDALKHIALNSRFPSEIAVKSFINQHYKLRTLVPKTKSVLTINHLDVKEYMGENADARHIFICSKQHNLSTETEKFEAHFQGMNWKMKELEKVCRIMQTELGNITRTRLSTSSNARYLPKLCS</sequence>
<evidence type="ECO:0000313" key="1">
    <source>
        <dbReference type="EMBL" id="KAJ0017378.1"/>
    </source>
</evidence>
<dbReference type="Proteomes" id="UP001163603">
    <property type="component" value="Chromosome 12"/>
</dbReference>
<reference evidence="2" key="1">
    <citation type="journal article" date="2023" name="G3 (Bethesda)">
        <title>Genome assembly and association tests identify interacting loci associated with vigor, precocity, and sex in interspecific pistachio rootstocks.</title>
        <authorList>
            <person name="Palmer W."/>
            <person name="Jacygrad E."/>
            <person name="Sagayaradj S."/>
            <person name="Cavanaugh K."/>
            <person name="Han R."/>
            <person name="Bertier L."/>
            <person name="Beede B."/>
            <person name="Kafkas S."/>
            <person name="Golino D."/>
            <person name="Preece J."/>
            <person name="Michelmore R."/>
        </authorList>
    </citation>
    <scope>NUCLEOTIDE SEQUENCE [LARGE SCALE GENOMIC DNA]</scope>
</reference>
<organism evidence="1 2">
    <name type="scientific">Pistacia integerrima</name>
    <dbReference type="NCBI Taxonomy" id="434235"/>
    <lineage>
        <taxon>Eukaryota</taxon>
        <taxon>Viridiplantae</taxon>
        <taxon>Streptophyta</taxon>
        <taxon>Embryophyta</taxon>
        <taxon>Tracheophyta</taxon>
        <taxon>Spermatophyta</taxon>
        <taxon>Magnoliopsida</taxon>
        <taxon>eudicotyledons</taxon>
        <taxon>Gunneridae</taxon>
        <taxon>Pentapetalae</taxon>
        <taxon>rosids</taxon>
        <taxon>malvids</taxon>
        <taxon>Sapindales</taxon>
        <taxon>Anacardiaceae</taxon>
        <taxon>Pistacia</taxon>
    </lineage>
</organism>
<evidence type="ECO:0000313" key="2">
    <source>
        <dbReference type="Proteomes" id="UP001163603"/>
    </source>
</evidence>
<accession>A0ACC0XIE0</accession>
<comment type="caution">
    <text evidence="1">The sequence shown here is derived from an EMBL/GenBank/DDBJ whole genome shotgun (WGS) entry which is preliminary data.</text>
</comment>
<keyword evidence="2" id="KW-1185">Reference proteome</keyword>